<proteinExistence type="predicted"/>
<dbReference type="RefSeq" id="WP_133052623.1">
    <property type="nucleotide sequence ID" value="NZ_MVHQ01000043.1"/>
</dbReference>
<sequence length="73" mass="8188">MQEVDDLLADIAELEADTFSWADAARWSPGGRVELPDDPYDVLPLVDDGCVVICDPARPWVVTAYDPPWWARD</sequence>
<name>A0A4R5PFP6_9MYCO</name>
<dbReference type="EMBL" id="RXLR01000010">
    <property type="protein sequence ID" value="TDH23881.1"/>
    <property type="molecule type" value="Genomic_DNA"/>
</dbReference>
<gene>
    <name evidence="1" type="ORF">EJ571_06485</name>
</gene>
<dbReference type="Proteomes" id="UP000295627">
    <property type="component" value="Unassembled WGS sequence"/>
</dbReference>
<organism evidence="1 2">
    <name type="scientific">Mycobacteroides franklinii</name>
    <dbReference type="NCBI Taxonomy" id="948102"/>
    <lineage>
        <taxon>Bacteria</taxon>
        <taxon>Bacillati</taxon>
        <taxon>Actinomycetota</taxon>
        <taxon>Actinomycetes</taxon>
        <taxon>Mycobacteriales</taxon>
        <taxon>Mycobacteriaceae</taxon>
        <taxon>Mycobacteroides</taxon>
    </lineage>
</organism>
<evidence type="ECO:0000313" key="2">
    <source>
        <dbReference type="Proteomes" id="UP000295627"/>
    </source>
</evidence>
<accession>A0A4R5PFP6</accession>
<dbReference type="AlphaFoldDB" id="A0A4R5PFP6"/>
<protein>
    <submittedName>
        <fullName evidence="1">Uncharacterized protein</fullName>
    </submittedName>
</protein>
<reference evidence="1 2" key="1">
    <citation type="journal article" date="2019" name="Sci. Rep.">
        <title>Extended insight into the Mycobacterium chelonae-abscessus complex through whole genome sequencing of Mycobacterium salmoniphilum outbreak and Mycobacterium salmoniphilum-like strains.</title>
        <authorList>
            <person name="Behra P.R.K."/>
            <person name="Das S."/>
            <person name="Pettersson B.M.F."/>
            <person name="Shirreff L."/>
            <person name="DuCote T."/>
            <person name="Jacobsson K.G."/>
            <person name="Ennis D.G."/>
            <person name="Kirsebom L.A."/>
        </authorList>
    </citation>
    <scope>NUCLEOTIDE SEQUENCE [LARGE SCALE GENOMIC DNA]</scope>
    <source>
        <strain evidence="1 2">DSM 45524</strain>
    </source>
</reference>
<evidence type="ECO:0000313" key="1">
    <source>
        <dbReference type="EMBL" id="TDH23881.1"/>
    </source>
</evidence>
<comment type="caution">
    <text evidence="1">The sequence shown here is derived from an EMBL/GenBank/DDBJ whole genome shotgun (WGS) entry which is preliminary data.</text>
</comment>